<dbReference type="EMBL" id="JAPWDV010000003">
    <property type="protein sequence ID" value="KAJ6217098.1"/>
    <property type="molecule type" value="Genomic_DNA"/>
</dbReference>
<feature type="compositionally biased region" description="Low complexity" evidence="1">
    <location>
        <begin position="234"/>
        <end position="244"/>
    </location>
</feature>
<evidence type="ECO:0000313" key="2">
    <source>
        <dbReference type="EMBL" id="KAJ6217098.1"/>
    </source>
</evidence>
<dbReference type="AlphaFoldDB" id="A0A9Q0LZ05"/>
<feature type="compositionally biased region" description="Polar residues" evidence="1">
    <location>
        <begin position="256"/>
        <end position="271"/>
    </location>
</feature>
<gene>
    <name evidence="2" type="ORF">RDWZM_008255</name>
</gene>
<name>A0A9Q0LZ05_BLOTA</name>
<evidence type="ECO:0000313" key="3">
    <source>
        <dbReference type="Proteomes" id="UP001142055"/>
    </source>
</evidence>
<dbReference type="Proteomes" id="UP001142055">
    <property type="component" value="Chromosome 3"/>
</dbReference>
<protein>
    <submittedName>
        <fullName evidence="2">Uncharacterized protein</fullName>
    </submittedName>
</protein>
<reference evidence="2" key="1">
    <citation type="submission" date="2022-12" db="EMBL/GenBank/DDBJ databases">
        <title>Genome assemblies of Blomia tropicalis.</title>
        <authorList>
            <person name="Cui Y."/>
        </authorList>
    </citation>
    <scope>NUCLEOTIDE SEQUENCE</scope>
    <source>
        <tissue evidence="2">Adult mites</tissue>
    </source>
</reference>
<organism evidence="2 3">
    <name type="scientific">Blomia tropicalis</name>
    <name type="common">Mite</name>
    <dbReference type="NCBI Taxonomy" id="40697"/>
    <lineage>
        <taxon>Eukaryota</taxon>
        <taxon>Metazoa</taxon>
        <taxon>Ecdysozoa</taxon>
        <taxon>Arthropoda</taxon>
        <taxon>Chelicerata</taxon>
        <taxon>Arachnida</taxon>
        <taxon>Acari</taxon>
        <taxon>Acariformes</taxon>
        <taxon>Sarcoptiformes</taxon>
        <taxon>Astigmata</taxon>
        <taxon>Glycyphagoidea</taxon>
        <taxon>Echimyopodidae</taxon>
        <taxon>Blomia</taxon>
    </lineage>
</organism>
<proteinExistence type="predicted"/>
<comment type="caution">
    <text evidence="2">The sequence shown here is derived from an EMBL/GenBank/DDBJ whole genome shotgun (WGS) entry which is preliminary data.</text>
</comment>
<feature type="region of interest" description="Disordered" evidence="1">
    <location>
        <begin position="191"/>
        <end position="271"/>
    </location>
</feature>
<accession>A0A9Q0LZ05</accession>
<sequence length="271" mass="30914">MDNFNMSIKPKQSLNLSLENVSNLKNPRLSIALESDDEHLNSHALRTSVSAASINSIDYDGYHNQQTGGKLNCKSCESLKRMLYFRDRTIMKIAEDRDIIKIKLTKAMNMNIELSRQLMRYDKENKKTTTTETVNSPLSSTKSPINAQIRDEVADLRRKCSELDAIYNHLKHHLYSLKNFFDELGTSPEEVAHNADSGSGYHDDCDEYSKIDESFHPLPPAKHSVAKPKQIDPNNNSGKNSKSNVEQIEEKEQIVTEEQTSISNFDKWYNS</sequence>
<keyword evidence="3" id="KW-1185">Reference proteome</keyword>
<feature type="compositionally biased region" description="Basic and acidic residues" evidence="1">
    <location>
        <begin position="201"/>
        <end position="215"/>
    </location>
</feature>
<dbReference type="OMA" id="LNCKSCE"/>
<evidence type="ECO:0000256" key="1">
    <source>
        <dbReference type="SAM" id="MobiDB-lite"/>
    </source>
</evidence>